<protein>
    <submittedName>
        <fullName evidence="2">Uncharacterized protein</fullName>
    </submittedName>
</protein>
<dbReference type="EMBL" id="JRNH01000022">
    <property type="protein sequence ID" value="KGF20090.1"/>
    <property type="molecule type" value="Genomic_DNA"/>
</dbReference>
<organism evidence="2 3">
    <name type="scientific">Pseudoglutamicibacter albus DNF00011</name>
    <dbReference type="NCBI Taxonomy" id="1401063"/>
    <lineage>
        <taxon>Bacteria</taxon>
        <taxon>Bacillati</taxon>
        <taxon>Actinomycetota</taxon>
        <taxon>Actinomycetes</taxon>
        <taxon>Micrococcales</taxon>
        <taxon>Micrococcaceae</taxon>
        <taxon>Pseudoglutamicibacter</taxon>
    </lineage>
</organism>
<feature type="compositionally biased region" description="Acidic residues" evidence="1">
    <location>
        <begin position="241"/>
        <end position="257"/>
    </location>
</feature>
<name>A0A095YCA7_9MICC</name>
<sequence>MSDSSRPDEAAKPNQPAFPPPPGPEDDATQALPPTPKDPAPEAPAGSTPDVDKDSAAQDSAPEDSASKPADSEPTESAPADSTPPAPLPLDAFKGQAALDEAEPTNEYQGLDSEMWYSDSPATFDTANYAAVTAPASNDYLSDEDDNDAARATSVAAGVTAAGLMASASTEEAEASSTRTSGKPSKNMVIATVLAALLGIGGGVILSKTALAPDPTRSEEYLKLASEKSQVDSRAAKGEQEREELEQTISSYEDEESGLNAQQKDQEKEHDKLKSDQRKLKKDRAKLKKDQEKLKKDRKKLDKDIKITSRPASSSGRWKVGDDIPSGTYRTKSGVKQRCIYAVYSDSSYSNVKFSRSIDKGTPTVDLREGDYFTSMGCGTWSKKSK</sequence>
<proteinExistence type="predicted"/>
<feature type="compositionally biased region" description="Basic and acidic residues" evidence="1">
    <location>
        <begin position="224"/>
        <end position="240"/>
    </location>
</feature>
<dbReference type="Proteomes" id="UP000053528">
    <property type="component" value="Unassembled WGS sequence"/>
</dbReference>
<comment type="caution">
    <text evidence="2">The sequence shown here is derived from an EMBL/GenBank/DDBJ whole genome shotgun (WGS) entry which is preliminary data.</text>
</comment>
<feature type="region of interest" description="Disordered" evidence="1">
    <location>
        <begin position="166"/>
        <end position="186"/>
    </location>
</feature>
<evidence type="ECO:0000256" key="1">
    <source>
        <dbReference type="SAM" id="MobiDB-lite"/>
    </source>
</evidence>
<accession>A0A095YCA7</accession>
<evidence type="ECO:0000313" key="3">
    <source>
        <dbReference type="Proteomes" id="UP000053528"/>
    </source>
</evidence>
<feature type="region of interest" description="Disordered" evidence="1">
    <location>
        <begin position="1"/>
        <end position="120"/>
    </location>
</feature>
<dbReference type="AlphaFoldDB" id="A0A095YCA7"/>
<evidence type="ECO:0000313" key="2">
    <source>
        <dbReference type="EMBL" id="KGF20090.1"/>
    </source>
</evidence>
<feature type="region of interest" description="Disordered" evidence="1">
    <location>
        <begin position="224"/>
        <end position="329"/>
    </location>
</feature>
<feature type="compositionally biased region" description="Basic and acidic residues" evidence="1">
    <location>
        <begin position="264"/>
        <end position="278"/>
    </location>
</feature>
<gene>
    <name evidence="2" type="ORF">HMPREF2128_07430</name>
</gene>
<dbReference type="RefSeq" id="WP_035756541.1">
    <property type="nucleotide sequence ID" value="NZ_JRNH01000022.1"/>
</dbReference>
<reference evidence="2 3" key="1">
    <citation type="submission" date="2014-07" db="EMBL/GenBank/DDBJ databases">
        <authorList>
            <person name="McCorrison J."/>
            <person name="Sanka R."/>
            <person name="Torralba M."/>
            <person name="Gillis M."/>
            <person name="Haft D.H."/>
            <person name="Methe B."/>
            <person name="Sutton G."/>
            <person name="Nelson K.E."/>
        </authorList>
    </citation>
    <scope>NUCLEOTIDE SEQUENCE [LARGE SCALE GENOMIC DNA]</scope>
    <source>
        <strain evidence="2 3">DNF00011</strain>
    </source>
</reference>
<feature type="compositionally biased region" description="Basic and acidic residues" evidence="1">
    <location>
        <begin position="288"/>
        <end position="307"/>
    </location>
</feature>
<feature type="compositionally biased region" description="Basic and acidic residues" evidence="1">
    <location>
        <begin position="1"/>
        <end position="11"/>
    </location>
</feature>
<feature type="compositionally biased region" description="Pro residues" evidence="1">
    <location>
        <begin position="33"/>
        <end position="42"/>
    </location>
</feature>
<feature type="compositionally biased region" description="Low complexity" evidence="1">
    <location>
        <begin position="166"/>
        <end position="181"/>
    </location>
</feature>